<dbReference type="AlphaFoldDB" id="A0AAW8NH75"/>
<organism evidence="2 3">
    <name type="scientific">Pseudarthrobacter oxydans</name>
    <name type="common">Arthrobacter oxydans</name>
    <dbReference type="NCBI Taxonomy" id="1671"/>
    <lineage>
        <taxon>Bacteria</taxon>
        <taxon>Bacillati</taxon>
        <taxon>Actinomycetota</taxon>
        <taxon>Actinomycetes</taxon>
        <taxon>Micrococcales</taxon>
        <taxon>Micrococcaceae</taxon>
        <taxon>Pseudarthrobacter</taxon>
    </lineage>
</organism>
<proteinExistence type="predicted"/>
<dbReference type="Proteomes" id="UP001262032">
    <property type="component" value="Unassembled WGS sequence"/>
</dbReference>
<reference evidence="2" key="1">
    <citation type="submission" date="2023-07" db="EMBL/GenBank/DDBJ databases">
        <title>Sorghum-associated microbial communities from plants grown in Nebraska, USA.</title>
        <authorList>
            <person name="Schachtman D."/>
        </authorList>
    </citation>
    <scope>NUCLEOTIDE SEQUENCE</scope>
    <source>
        <strain evidence="2">BE261</strain>
    </source>
</reference>
<sequence length="136" mass="15585">MSEIEQADKPVKPWQWPGQWARDHTFYRDIATRTASGLIILLIGYVSAVLLGYVATPDGKNIIAWGSLILWPAVSGALVLKYGRRIYRRLNRPGRRNQAMLGITLFLLPVIIVTVEGLLYYLFSNNEFFFNPRFLK</sequence>
<keyword evidence="1" id="KW-0472">Membrane</keyword>
<feature type="transmembrane region" description="Helical" evidence="1">
    <location>
        <begin position="101"/>
        <end position="123"/>
    </location>
</feature>
<name>A0AAW8NH75_PSEOX</name>
<feature type="transmembrane region" description="Helical" evidence="1">
    <location>
        <begin position="38"/>
        <end position="56"/>
    </location>
</feature>
<dbReference type="GeneID" id="97424538"/>
<gene>
    <name evidence="2" type="ORF">J2X12_004139</name>
</gene>
<accession>A0AAW8NH75</accession>
<evidence type="ECO:0000313" key="3">
    <source>
        <dbReference type="Proteomes" id="UP001262032"/>
    </source>
</evidence>
<keyword evidence="1" id="KW-1133">Transmembrane helix</keyword>
<dbReference type="EMBL" id="JAVDWN010000026">
    <property type="protein sequence ID" value="MDR7166085.1"/>
    <property type="molecule type" value="Genomic_DNA"/>
</dbReference>
<keyword evidence="1" id="KW-0812">Transmembrane</keyword>
<protein>
    <submittedName>
        <fullName evidence="2">Peptidoglycan/LPS O-acetylase OafA/YrhL</fullName>
    </submittedName>
</protein>
<feature type="transmembrane region" description="Helical" evidence="1">
    <location>
        <begin position="62"/>
        <end position="80"/>
    </location>
</feature>
<evidence type="ECO:0000256" key="1">
    <source>
        <dbReference type="SAM" id="Phobius"/>
    </source>
</evidence>
<comment type="caution">
    <text evidence="2">The sequence shown here is derived from an EMBL/GenBank/DDBJ whole genome shotgun (WGS) entry which is preliminary data.</text>
</comment>
<dbReference type="RefSeq" id="WP_310114629.1">
    <property type="nucleotide sequence ID" value="NZ_JAVDTN010000026.1"/>
</dbReference>
<evidence type="ECO:0000313" key="2">
    <source>
        <dbReference type="EMBL" id="MDR7166085.1"/>
    </source>
</evidence>